<keyword evidence="3" id="KW-1185">Reference proteome</keyword>
<dbReference type="SUPFAM" id="SSF101327">
    <property type="entry name" value="YgfB-like"/>
    <property type="match status" value="1"/>
</dbReference>
<dbReference type="PANTHER" id="PTHR37528">
    <property type="entry name" value="UPF0149 PROTEIN YGFB"/>
    <property type="match status" value="1"/>
</dbReference>
<dbReference type="Pfam" id="PF03695">
    <property type="entry name" value="UPF0149"/>
    <property type="match status" value="1"/>
</dbReference>
<comment type="similarity">
    <text evidence="1">Belongs to the UPF0149 family.</text>
</comment>
<sequence length="189" mass="21113">MSEHLIKYEQFSTTLSQHNVVVDGAEVHGIICGMLAGGMTVDDQSWLEALADVVNQGDDFAPELKTMITSVYNQVCQQFIEPDFALAMCLPDDASPINERGQALMQWVQGFMLGFGLHQADLSKCSEDVKEALEDFSQIARMDEQMSEDEESEQALFEVVEYVRISAMLCFNELGKSLLDSRQQPPVVH</sequence>
<reference evidence="3" key="1">
    <citation type="journal article" date="2019" name="Int. J. Syst. Evol. Microbiol.">
        <title>The Global Catalogue of Microorganisms (GCM) 10K type strain sequencing project: providing services to taxonomists for standard genome sequencing and annotation.</title>
        <authorList>
            <consortium name="The Broad Institute Genomics Platform"/>
            <consortium name="The Broad Institute Genome Sequencing Center for Infectious Disease"/>
            <person name="Wu L."/>
            <person name="Ma J."/>
        </authorList>
    </citation>
    <scope>NUCLEOTIDE SEQUENCE [LARGE SCALE GENOMIC DNA]</scope>
    <source>
        <strain evidence="3">KACC 12507</strain>
    </source>
</reference>
<dbReference type="InterPro" id="IPR011978">
    <property type="entry name" value="YgfB-like"/>
</dbReference>
<protein>
    <submittedName>
        <fullName evidence="2">UPF0149 family protein</fullName>
    </submittedName>
</protein>
<evidence type="ECO:0000256" key="1">
    <source>
        <dbReference type="ARBA" id="ARBA00038308"/>
    </source>
</evidence>
<dbReference type="RefSeq" id="WP_382407500.1">
    <property type="nucleotide sequence ID" value="NZ_JBHSGU010000002.1"/>
</dbReference>
<evidence type="ECO:0000313" key="2">
    <source>
        <dbReference type="EMBL" id="MFC4700248.1"/>
    </source>
</evidence>
<dbReference type="EMBL" id="JBHSGU010000002">
    <property type="protein sequence ID" value="MFC4700248.1"/>
    <property type="molecule type" value="Genomic_DNA"/>
</dbReference>
<organism evidence="2 3">
    <name type="scientific">Glaciecola siphonariae</name>
    <dbReference type="NCBI Taxonomy" id="521012"/>
    <lineage>
        <taxon>Bacteria</taxon>
        <taxon>Pseudomonadati</taxon>
        <taxon>Pseudomonadota</taxon>
        <taxon>Gammaproteobacteria</taxon>
        <taxon>Alteromonadales</taxon>
        <taxon>Alteromonadaceae</taxon>
        <taxon>Glaciecola</taxon>
    </lineage>
</organism>
<accession>A0ABV9LXS8</accession>
<dbReference type="InterPro" id="IPR036255">
    <property type="entry name" value="YgfB-like_sf"/>
</dbReference>
<evidence type="ECO:0000313" key="3">
    <source>
        <dbReference type="Proteomes" id="UP001595897"/>
    </source>
</evidence>
<name>A0ABV9LXS8_9ALTE</name>
<dbReference type="Proteomes" id="UP001595897">
    <property type="component" value="Unassembled WGS sequence"/>
</dbReference>
<proteinExistence type="inferred from homology"/>
<dbReference type="Gene3D" id="1.20.120.740">
    <property type="entry name" value="YgfB uncharacterised protein family UPF0149, PF03695"/>
    <property type="match status" value="1"/>
</dbReference>
<gene>
    <name evidence="2" type="ORF">ACFO4O_08780</name>
</gene>
<dbReference type="NCBIfam" id="TIGR02292">
    <property type="entry name" value="ygfB_yecA"/>
    <property type="match status" value="1"/>
</dbReference>
<dbReference type="PANTHER" id="PTHR37528:SF1">
    <property type="entry name" value="UPF0149 PROTEIN YGFB"/>
    <property type="match status" value="1"/>
</dbReference>
<comment type="caution">
    <text evidence="2">The sequence shown here is derived from an EMBL/GenBank/DDBJ whole genome shotgun (WGS) entry which is preliminary data.</text>
</comment>